<keyword evidence="2" id="KW-0012">Acyltransferase</keyword>
<dbReference type="Gene3D" id="3.40.630.30">
    <property type="match status" value="1"/>
</dbReference>
<gene>
    <name evidence="4" type="ORF">KK137_15385</name>
</gene>
<organism evidence="4 5">
    <name type="scientific">Croceibacterium selenioxidans</name>
    <dbReference type="NCBI Taxonomy" id="2838833"/>
    <lineage>
        <taxon>Bacteria</taxon>
        <taxon>Pseudomonadati</taxon>
        <taxon>Pseudomonadota</taxon>
        <taxon>Alphaproteobacteria</taxon>
        <taxon>Sphingomonadales</taxon>
        <taxon>Erythrobacteraceae</taxon>
        <taxon>Croceibacterium</taxon>
    </lineage>
</organism>
<keyword evidence="5" id="KW-1185">Reference proteome</keyword>
<evidence type="ECO:0000256" key="2">
    <source>
        <dbReference type="ARBA" id="ARBA00023315"/>
    </source>
</evidence>
<dbReference type="PANTHER" id="PTHR43877">
    <property type="entry name" value="AMINOALKYLPHOSPHONATE N-ACETYLTRANSFERASE-RELATED-RELATED"/>
    <property type="match status" value="1"/>
</dbReference>
<dbReference type="PANTHER" id="PTHR43877:SF1">
    <property type="entry name" value="ACETYLTRANSFERASE"/>
    <property type="match status" value="1"/>
</dbReference>
<name>A0ABS5W7J3_9SPHN</name>
<comment type="caution">
    <text evidence="4">The sequence shown here is derived from an EMBL/GenBank/DDBJ whole genome shotgun (WGS) entry which is preliminary data.</text>
</comment>
<evidence type="ECO:0000259" key="3">
    <source>
        <dbReference type="PROSITE" id="PS51186"/>
    </source>
</evidence>
<dbReference type="PROSITE" id="PS51186">
    <property type="entry name" value="GNAT"/>
    <property type="match status" value="1"/>
</dbReference>
<dbReference type="InterPro" id="IPR016181">
    <property type="entry name" value="Acyl_CoA_acyltransferase"/>
</dbReference>
<dbReference type="InterPro" id="IPR050832">
    <property type="entry name" value="Bact_Acetyltransf"/>
</dbReference>
<protein>
    <submittedName>
        <fullName evidence="4">GNAT family N-acetyltransferase</fullName>
    </submittedName>
</protein>
<evidence type="ECO:0000313" key="5">
    <source>
        <dbReference type="Proteomes" id="UP000811255"/>
    </source>
</evidence>
<dbReference type="Proteomes" id="UP000811255">
    <property type="component" value="Unassembled WGS sequence"/>
</dbReference>
<accession>A0ABS5W7J3</accession>
<dbReference type="EMBL" id="JAHFVK010000002">
    <property type="protein sequence ID" value="MBT2135722.1"/>
    <property type="molecule type" value="Genomic_DNA"/>
</dbReference>
<feature type="domain" description="N-acetyltransferase" evidence="3">
    <location>
        <begin position="23"/>
        <end position="194"/>
    </location>
</feature>
<evidence type="ECO:0000256" key="1">
    <source>
        <dbReference type="ARBA" id="ARBA00022679"/>
    </source>
</evidence>
<sequence length="194" mass="21436">MRALRGLRIGRLLDVHGANAVSALLRPATGDDAEALAKLGRESFIAAFGHLYRPEDLESFLQEYRTPEAFRAHLADPPTLIQVAEIDGRLAAYSLIVRGHLMGGRPDPQPGKPVYLSQLYCAGDMTGHGLGAALIEWAIAAARDWGADALQLSVFSENFGAQRFYQRYGFAKVADIDFWVGNQRDDEFLYELQL</sequence>
<dbReference type="SUPFAM" id="SSF55729">
    <property type="entry name" value="Acyl-CoA N-acyltransferases (Nat)"/>
    <property type="match status" value="1"/>
</dbReference>
<keyword evidence="1" id="KW-0808">Transferase</keyword>
<proteinExistence type="predicted"/>
<dbReference type="CDD" id="cd04301">
    <property type="entry name" value="NAT_SF"/>
    <property type="match status" value="1"/>
</dbReference>
<evidence type="ECO:0000313" key="4">
    <source>
        <dbReference type="EMBL" id="MBT2135722.1"/>
    </source>
</evidence>
<reference evidence="4 5" key="1">
    <citation type="submission" date="2021-05" db="EMBL/GenBank/DDBJ databases">
        <title>Croceibacterium sp. LX-88 genome sequence.</title>
        <authorList>
            <person name="Luo X."/>
        </authorList>
    </citation>
    <scope>NUCLEOTIDE SEQUENCE [LARGE SCALE GENOMIC DNA]</scope>
    <source>
        <strain evidence="4 5">LX-88</strain>
    </source>
</reference>
<dbReference type="InterPro" id="IPR000182">
    <property type="entry name" value="GNAT_dom"/>
</dbReference>
<dbReference type="Pfam" id="PF00583">
    <property type="entry name" value="Acetyltransf_1"/>
    <property type="match status" value="1"/>
</dbReference>